<sequence>MSASEDVIRIHTSINGNNLIVVTHPKAYLRLPLIKHELKQCSLPYKTYSNPNRAVKKVKQLIFEKLFLIRCRSIDYKTVSHYLSYELPKVDAAYTIDEETDNDDDITAVFGDLKENLLATGCCNSVSSSTESLRSEINAITINTYHPDSVSKGKMFFLWNQLMASVILNLAYPSKREIDETMSKFIKLHSNNVTAKRELISFQQHYNPTDAIRYYTTSSFMYTLLNQALQTRNVDAIFDLRFNITDLHRHLAVLYRGQSQARRSNKEKCCRYFNTPLHCGFDDFSRNVGGLISFNSLLSVSAVECAAEFPHDTDTKNDILVEIVNVDSNSDAAMPFANISEFSATGDIRETLFSWHSPFLVQSVEKSESSFSSVKLHLITKEKLRETLTELSQPFAGTLCDPERLLAHGRKFEEKNENQKAVAYYKKLFKILLSNNSNGIIDMYEQLDRLYKEFDPEIKFQLQFGGFIKAVNTIDYNQQEINDLIDA</sequence>
<comment type="caution">
    <text evidence="1">The sequence shown here is derived from an EMBL/GenBank/DDBJ whole genome shotgun (WGS) entry which is preliminary data.</text>
</comment>
<evidence type="ECO:0000313" key="3">
    <source>
        <dbReference type="Proteomes" id="UP000663872"/>
    </source>
</evidence>
<proteinExistence type="predicted"/>
<gene>
    <name evidence="1" type="ORF">GRG538_LOCUS31018</name>
    <name evidence="2" type="ORF">QYT958_LOCUS23331</name>
</gene>
<dbReference type="Proteomes" id="UP000663872">
    <property type="component" value="Unassembled WGS sequence"/>
</dbReference>
<organism evidence="1 3">
    <name type="scientific">Rotaria socialis</name>
    <dbReference type="NCBI Taxonomy" id="392032"/>
    <lineage>
        <taxon>Eukaryota</taxon>
        <taxon>Metazoa</taxon>
        <taxon>Spiralia</taxon>
        <taxon>Gnathifera</taxon>
        <taxon>Rotifera</taxon>
        <taxon>Eurotatoria</taxon>
        <taxon>Bdelloidea</taxon>
        <taxon>Philodinida</taxon>
        <taxon>Philodinidae</taxon>
        <taxon>Rotaria</taxon>
    </lineage>
</organism>
<reference evidence="1" key="1">
    <citation type="submission" date="2021-02" db="EMBL/GenBank/DDBJ databases">
        <authorList>
            <person name="Nowell W R."/>
        </authorList>
    </citation>
    <scope>NUCLEOTIDE SEQUENCE</scope>
</reference>
<dbReference type="SUPFAM" id="SSF56399">
    <property type="entry name" value="ADP-ribosylation"/>
    <property type="match status" value="1"/>
</dbReference>
<dbReference type="Proteomes" id="UP000663848">
    <property type="component" value="Unassembled WGS sequence"/>
</dbReference>
<dbReference type="Gene3D" id="3.90.176.10">
    <property type="entry name" value="Toxin ADP-ribosyltransferase, Chain A, domain 1"/>
    <property type="match status" value="1"/>
</dbReference>
<dbReference type="EMBL" id="CAJNYT010005437">
    <property type="protein sequence ID" value="CAF3744030.1"/>
    <property type="molecule type" value="Genomic_DNA"/>
</dbReference>
<name>A0A818XUD1_9BILA</name>
<protein>
    <submittedName>
        <fullName evidence="1">Uncharacterized protein</fullName>
    </submittedName>
</protein>
<dbReference type="AlphaFoldDB" id="A0A818XUD1"/>
<dbReference type="EMBL" id="CAJOBR010004693">
    <property type="protein sequence ID" value="CAF4791813.1"/>
    <property type="molecule type" value="Genomic_DNA"/>
</dbReference>
<evidence type="ECO:0000313" key="2">
    <source>
        <dbReference type="EMBL" id="CAF4791813.1"/>
    </source>
</evidence>
<accession>A0A818XUD1</accession>
<evidence type="ECO:0000313" key="1">
    <source>
        <dbReference type="EMBL" id="CAF3744030.1"/>
    </source>
</evidence>